<evidence type="ECO:0000313" key="2">
    <source>
        <dbReference type="EMBL" id="CAG7906612.1"/>
    </source>
</evidence>
<reference evidence="4" key="1">
    <citation type="submission" date="2018-11" db="EMBL/GenBank/DDBJ databases">
        <authorList>
            <consortium name="Genoscope - CEA"/>
            <person name="William W."/>
        </authorList>
    </citation>
    <scope>NUCLEOTIDE SEQUENCE</scope>
</reference>
<accession>A0A3P6CR02</accession>
<dbReference type="Proteomes" id="UP000694005">
    <property type="component" value="Chromosome A04"/>
</dbReference>
<dbReference type="EMBL" id="LS974620">
    <property type="protein sequence ID" value="CAG7906612.1"/>
    <property type="molecule type" value="Genomic_DNA"/>
</dbReference>
<gene>
    <name evidence="4" type="ORF">BRAA04T17039Z</name>
    <name evidence="3" type="ORF">BRAA09T40459Z</name>
    <name evidence="2" type="ORF">BRAPAZ1V2_A04P15130.2</name>
    <name evidence="1" type="ORF">BRAPAZ1V2_A09P62720.2</name>
</gene>
<evidence type="ECO:0000313" key="3">
    <source>
        <dbReference type="EMBL" id="VDC62848.1"/>
    </source>
</evidence>
<evidence type="ECO:0000313" key="1">
    <source>
        <dbReference type="EMBL" id="CAG7865805.1"/>
    </source>
</evidence>
<organism evidence="4">
    <name type="scientific">Brassica campestris</name>
    <name type="common">Field mustard</name>
    <dbReference type="NCBI Taxonomy" id="3711"/>
    <lineage>
        <taxon>Eukaryota</taxon>
        <taxon>Viridiplantae</taxon>
        <taxon>Streptophyta</taxon>
        <taxon>Embryophyta</taxon>
        <taxon>Tracheophyta</taxon>
        <taxon>Spermatophyta</taxon>
        <taxon>Magnoliopsida</taxon>
        <taxon>eudicotyledons</taxon>
        <taxon>Gunneridae</taxon>
        <taxon>Pentapetalae</taxon>
        <taxon>rosids</taxon>
        <taxon>malvids</taxon>
        <taxon>Brassicales</taxon>
        <taxon>Brassicaceae</taxon>
        <taxon>Brassiceae</taxon>
        <taxon>Brassica</taxon>
    </lineage>
</organism>
<protein>
    <submittedName>
        <fullName evidence="1 2">Uncharacterized protein</fullName>
    </submittedName>
</protein>
<dbReference type="Gramene" id="A04p15130.2_BraZ1">
    <property type="protein sequence ID" value="A04p15130.2_BraZ1.CDS.1"/>
    <property type="gene ID" value="A04g15130.2_BraZ1"/>
</dbReference>
<proteinExistence type="predicted"/>
<sequence>MVTAVSEISSQGSLFWFHIHKPVVGHSFHRAGG</sequence>
<dbReference type="Gramene" id="A09p62720.2_BraZ1">
    <property type="protein sequence ID" value="A09p62720.2_BraZ1.CDS.1"/>
    <property type="gene ID" value="A09g62720.2_BraZ1"/>
</dbReference>
<dbReference type="AlphaFoldDB" id="A0A3P6CR02"/>
<dbReference type="EMBL" id="LS974625">
    <property type="protein sequence ID" value="CAG7865805.1"/>
    <property type="molecule type" value="Genomic_DNA"/>
</dbReference>
<dbReference type="EMBL" id="LR031568">
    <property type="protein sequence ID" value="VDC62848.1"/>
    <property type="molecule type" value="Genomic_DNA"/>
</dbReference>
<dbReference type="EMBL" id="LR031576">
    <property type="protein sequence ID" value="VDD12591.1"/>
    <property type="molecule type" value="Genomic_DNA"/>
</dbReference>
<name>A0A3P6CR02_BRACM</name>
<evidence type="ECO:0000313" key="4">
    <source>
        <dbReference type="EMBL" id="VDD12591.1"/>
    </source>
</evidence>
<dbReference type="Proteomes" id="UP000694005">
    <property type="component" value="Chromosome A09"/>
</dbReference>